<dbReference type="SUPFAM" id="SSF53254">
    <property type="entry name" value="Phosphoglycerate mutase-like"/>
    <property type="match status" value="1"/>
</dbReference>
<gene>
    <name evidence="2" type="ORF">PVAG01_07550</name>
</gene>
<dbReference type="PANTHER" id="PTHR16469">
    <property type="entry name" value="UBIQUITIN-ASSOCIATED AND SH3 DOMAIN-CONTAINING BA-RELATED"/>
    <property type="match status" value="1"/>
</dbReference>
<dbReference type="InterPro" id="IPR029033">
    <property type="entry name" value="His_PPase_superfam"/>
</dbReference>
<accession>A0ABR4PCR8</accession>
<dbReference type="InterPro" id="IPR051710">
    <property type="entry name" value="Phosphatase_SH3-domain"/>
</dbReference>
<protein>
    <submittedName>
        <fullName evidence="2">Phosphoglycerate mutase</fullName>
    </submittedName>
</protein>
<feature type="compositionally biased region" description="Basic and acidic residues" evidence="1">
    <location>
        <begin position="628"/>
        <end position="638"/>
    </location>
</feature>
<evidence type="ECO:0000256" key="1">
    <source>
        <dbReference type="SAM" id="MobiDB-lite"/>
    </source>
</evidence>
<name>A0ABR4PCR8_9HELO</name>
<dbReference type="PANTHER" id="PTHR16469:SF27">
    <property type="entry name" value="UBIQUITIN-ASSOCIATED AND SH3 DOMAIN-CONTAINING BA-RELATED"/>
    <property type="match status" value="1"/>
</dbReference>
<dbReference type="EMBL" id="JBFCZG010000006">
    <property type="protein sequence ID" value="KAL3421105.1"/>
    <property type="molecule type" value="Genomic_DNA"/>
</dbReference>
<feature type="compositionally biased region" description="Low complexity" evidence="1">
    <location>
        <begin position="268"/>
        <end position="280"/>
    </location>
</feature>
<organism evidence="2 3">
    <name type="scientific">Phlyctema vagabunda</name>
    <dbReference type="NCBI Taxonomy" id="108571"/>
    <lineage>
        <taxon>Eukaryota</taxon>
        <taxon>Fungi</taxon>
        <taxon>Dikarya</taxon>
        <taxon>Ascomycota</taxon>
        <taxon>Pezizomycotina</taxon>
        <taxon>Leotiomycetes</taxon>
        <taxon>Helotiales</taxon>
        <taxon>Dermateaceae</taxon>
        <taxon>Phlyctema</taxon>
    </lineage>
</organism>
<feature type="region of interest" description="Disordered" evidence="1">
    <location>
        <begin position="557"/>
        <end position="652"/>
    </location>
</feature>
<comment type="caution">
    <text evidence="2">The sequence shown here is derived from an EMBL/GenBank/DDBJ whole genome shotgun (WGS) entry which is preliminary data.</text>
</comment>
<feature type="region of interest" description="Disordered" evidence="1">
    <location>
        <begin position="233"/>
        <end position="285"/>
    </location>
</feature>
<feature type="region of interest" description="Disordered" evidence="1">
    <location>
        <begin position="111"/>
        <end position="168"/>
    </location>
</feature>
<sequence>MGWPPAVVIVVRHGARLDAADKQWHLTSPTPYDPPLTYGGWTQSKALGSRIAAILRSRETDDEIVGSDSTDDSENRRKRRHKVVIHSSPFLRCVQTSVAISAGLAQNPGYAHVHTPSSVRSTPRSSTPSQLHSSPKLRPTINTDSPRLAPIHEPSPSKTNGKTIEQHDSIKKSTVRVDAFLGEWLSPDYFELITPPPSSIMMVAGAKADLLRREDTSTLMSMSVSKNVNQGFPGGWQSPVTLSKPDEDSSLPTLSSLAHALPKRDRTSSLSSVGSGSSRHSGNKISSTINGAVLAEHGIYQPPIPNYSISSSDPIPPGYVAHARDSCVDVDYQWDSMRDPQNWGNGGEYGEEWSSMHKRFRKGLQQMIQWYSFSDEPAKLATKSPQFPSRYKEDVDDEDTDLVLVLVTHGAGCNALIGALTAQPVLLDVGMSSLTMAVRKPVGIDNISPTSTPRQHSRASSRNLSISEEYDVKLIANTEHLRSQSSTPSSSRAPSLAGMTAFRERYGVPGVPSENGVSFGKPVRSITTSAGLGSIRRNNSIATASPRNYVPVRQSSVGLWGSTPKSEEDEEEDLGSSMVLNFGNDAPGSPPEPTEEKISVPEAAVEAEKDEVDEVAPLGLWGSPRPPGDAERMREIAPKRRWTVNERASAPS</sequence>
<evidence type="ECO:0000313" key="2">
    <source>
        <dbReference type="EMBL" id="KAL3421105.1"/>
    </source>
</evidence>
<feature type="compositionally biased region" description="Low complexity" evidence="1">
    <location>
        <begin position="115"/>
        <end position="129"/>
    </location>
</feature>
<dbReference type="CDD" id="cd07040">
    <property type="entry name" value="HP"/>
    <property type="match status" value="1"/>
</dbReference>
<proteinExistence type="predicted"/>
<dbReference type="Proteomes" id="UP001629113">
    <property type="component" value="Unassembled WGS sequence"/>
</dbReference>
<evidence type="ECO:0000313" key="3">
    <source>
        <dbReference type="Proteomes" id="UP001629113"/>
    </source>
</evidence>
<dbReference type="Gene3D" id="3.40.50.1240">
    <property type="entry name" value="Phosphoglycerate mutase-like"/>
    <property type="match status" value="2"/>
</dbReference>
<keyword evidence="3" id="KW-1185">Reference proteome</keyword>
<reference evidence="2 3" key="1">
    <citation type="submission" date="2024-06" db="EMBL/GenBank/DDBJ databases">
        <title>Complete genome of Phlyctema vagabunda strain 19-DSS-EL-015.</title>
        <authorList>
            <person name="Fiorenzani C."/>
        </authorList>
    </citation>
    <scope>NUCLEOTIDE SEQUENCE [LARGE SCALE GENOMIC DNA]</scope>
    <source>
        <strain evidence="2 3">19-DSS-EL-015</strain>
    </source>
</reference>